<dbReference type="PANTHER" id="PTHR40279">
    <property type="entry name" value="PQQC-LIKE PROTEIN"/>
    <property type="match status" value="1"/>
</dbReference>
<sequence>MASVIENVPTDYLIAVNSDWLQHMKRDVLEPIAARGLAHPVLTQIRSGRLPKEKFARMMANLCWVITGFPEYVAALAARCPKNDHVVKAALLENAYIERDHPFLLAQVVNALGGPGDAILEGPDWVSFEPDPYIHTLRIVIEGYVFHRPWVEGMAATAVGVETVTPAVFGSLGKAAVEHYGLSEEDAEWFRIHGGEVEMEHGNDGLRVLDKYVAADDINTQRACTAGARLVSEAIGVGIFDMVARW</sequence>
<evidence type="ECO:0000313" key="2">
    <source>
        <dbReference type="EMBL" id="ANX05060.1"/>
    </source>
</evidence>
<dbReference type="EMBL" id="CP014671">
    <property type="protein sequence ID" value="ANX05060.1"/>
    <property type="molecule type" value="Genomic_DNA"/>
</dbReference>
<dbReference type="GO" id="GO:0016491">
    <property type="term" value="F:oxidoreductase activity"/>
    <property type="evidence" value="ECO:0007669"/>
    <property type="project" value="UniProtKB-KW"/>
</dbReference>
<evidence type="ECO:0000256" key="1">
    <source>
        <dbReference type="ARBA" id="ARBA00023002"/>
    </source>
</evidence>
<name>A0A1B1YVZ1_9GAMM</name>
<proteinExistence type="predicted"/>
<evidence type="ECO:0008006" key="4">
    <source>
        <dbReference type="Google" id="ProtNLM"/>
    </source>
</evidence>
<protein>
    <recommendedName>
        <fullName evidence="4">Thiaminase-2/PQQC domain-containing protein</fullName>
    </recommendedName>
</protein>
<dbReference type="InterPro" id="IPR016084">
    <property type="entry name" value="Haem_Oase-like_multi-hlx"/>
</dbReference>
<dbReference type="RefSeq" id="WP_068806489.1">
    <property type="nucleotide sequence ID" value="NZ_CP014671.1"/>
</dbReference>
<dbReference type="InterPro" id="IPR039068">
    <property type="entry name" value="PqqC-like"/>
</dbReference>
<evidence type="ECO:0000313" key="3">
    <source>
        <dbReference type="Proteomes" id="UP000092952"/>
    </source>
</evidence>
<dbReference type="InParanoid" id="A0A1B1YVZ1"/>
<dbReference type="SUPFAM" id="SSF48613">
    <property type="entry name" value="Heme oxygenase-like"/>
    <property type="match status" value="1"/>
</dbReference>
<accession>A0A1B1YVZ1</accession>
<dbReference type="Gene3D" id="1.20.910.10">
    <property type="entry name" value="Heme oxygenase-like"/>
    <property type="match status" value="1"/>
</dbReference>
<dbReference type="Pfam" id="PF14518">
    <property type="entry name" value="Haem_oxygenas_2"/>
    <property type="match status" value="1"/>
</dbReference>
<dbReference type="PANTHER" id="PTHR40279:SF3">
    <property type="entry name" value="4-AMINOBENZOATE SYNTHASE"/>
    <property type="match status" value="1"/>
</dbReference>
<dbReference type="KEGG" id="gbi:PG2T_13335"/>
<organism evidence="2 3">
    <name type="scientific">Immundisolibacter cernigliae</name>
    <dbReference type="NCBI Taxonomy" id="1810504"/>
    <lineage>
        <taxon>Bacteria</taxon>
        <taxon>Pseudomonadati</taxon>
        <taxon>Pseudomonadota</taxon>
        <taxon>Gammaproteobacteria</taxon>
        <taxon>Immundisolibacterales</taxon>
        <taxon>Immundisolibacteraceae</taxon>
        <taxon>Immundisolibacter</taxon>
    </lineage>
</organism>
<keyword evidence="1" id="KW-0560">Oxidoreductase</keyword>
<dbReference type="OrthoDB" id="34166at2"/>
<reference evidence="3" key="1">
    <citation type="submission" date="2016-03" db="EMBL/GenBank/DDBJ databases">
        <title>Complete genome sequence of Solimmundus cernigliae, representing a novel lineage of polycyclic aromatic hydrocarbon degraders within the Gammaproteobacteria.</title>
        <authorList>
            <person name="Singleton D.R."/>
            <person name="Dickey A.N."/>
            <person name="Scholl E.H."/>
            <person name="Wright F.A."/>
            <person name="Aitken M.D."/>
        </authorList>
    </citation>
    <scope>NUCLEOTIDE SEQUENCE [LARGE SCALE GENOMIC DNA]</scope>
    <source>
        <strain evidence="3">TR3.2</strain>
    </source>
</reference>
<keyword evidence="3" id="KW-1185">Reference proteome</keyword>
<gene>
    <name evidence="2" type="ORF">PG2T_13335</name>
</gene>
<dbReference type="Proteomes" id="UP000092952">
    <property type="component" value="Chromosome"/>
</dbReference>
<dbReference type="AlphaFoldDB" id="A0A1B1YVZ1"/>